<dbReference type="InterPro" id="IPR029071">
    <property type="entry name" value="Ubiquitin-like_domsf"/>
</dbReference>
<evidence type="ECO:0000259" key="2">
    <source>
        <dbReference type="PROSITE" id="PS50053"/>
    </source>
</evidence>
<feature type="region of interest" description="Disordered" evidence="1">
    <location>
        <begin position="544"/>
        <end position="595"/>
    </location>
</feature>
<name>A0A1Q3AXX3_CEPFO</name>
<dbReference type="EMBL" id="BDDD01000156">
    <property type="protein sequence ID" value="GAV60560.1"/>
    <property type="molecule type" value="Genomic_DNA"/>
</dbReference>
<evidence type="ECO:0000313" key="4">
    <source>
        <dbReference type="Proteomes" id="UP000187406"/>
    </source>
</evidence>
<dbReference type="SMART" id="SM00213">
    <property type="entry name" value="UBQ"/>
    <property type="match status" value="1"/>
</dbReference>
<feature type="region of interest" description="Disordered" evidence="1">
    <location>
        <begin position="143"/>
        <end position="162"/>
    </location>
</feature>
<dbReference type="PRINTS" id="PR00348">
    <property type="entry name" value="UBIQUITIN"/>
</dbReference>
<dbReference type="InterPro" id="IPR019956">
    <property type="entry name" value="Ubiquitin_dom"/>
</dbReference>
<protein>
    <submittedName>
        <fullName evidence="3">Ubiquitin domain-containing protein</fullName>
    </submittedName>
</protein>
<dbReference type="FunFam" id="3.10.20.90:FF:000154">
    <property type="entry name" value="Large proline-rich protein BAG6"/>
    <property type="match status" value="1"/>
</dbReference>
<sequence>MVCSLLNCFFSPSFYFKNQNKKKKKNKRTENAIKFDSVIYRGLKKMGSSDGAQVMVSGSHEDGCSVEIKIKTMDSQMYTLRVDKSIPVPALKEQVASVTGIVSEQQRLICRGRVLKDDQLLSAYQVEDGHALHLVVRQPIPLSTESLPDHSETDPDSSAGHSEGIPVTIESFYVPQHHSTLFPNVVRVISHLINSLGSTNSGSRNGRVDLMQVPVERLSRTATPSEPQQPPAINNAFLSYVSQYLSHFRHHIGDNGGNMNDSENAVADGSNVQESYVPSHVASGQTRLPGAASLAPLMHSVRQLMIAQVADSLTLISRQLADQINLTEPSTPIRTNVLRYGVLLQNLGGSLLELGDTTTRVRRGHASADSVANAELPELESLSGPNPLMVQPPPFQPGTTRGETPTPDPASGLSGGNLGYGQSPSNIDTHADNYLSSEENQNGEGSLMELNSRLDQLFRNVSSVEENHGGDDANFQSTAANAGPVYTGTTEVAAEMQERGPRVEDLDADRQGAGSRVFILQALSANLLGEMTPLISEIMQIMGRESSDSDTDTDTDDDSEDSASQEDQAPNSDEGTSSQQAEPSCPPSAKRQKSE</sequence>
<feature type="compositionally biased region" description="Acidic residues" evidence="1">
    <location>
        <begin position="548"/>
        <end position="564"/>
    </location>
</feature>
<feature type="compositionally biased region" description="Polar residues" evidence="1">
    <location>
        <begin position="420"/>
        <end position="443"/>
    </location>
</feature>
<dbReference type="PANTHER" id="PTHR15204">
    <property type="entry name" value="LARGE PROLINE-RICH PROTEIN BAG6"/>
    <property type="match status" value="1"/>
</dbReference>
<reference evidence="4" key="1">
    <citation type="submission" date="2016-04" db="EMBL/GenBank/DDBJ databases">
        <title>Cephalotus genome sequencing.</title>
        <authorList>
            <person name="Fukushima K."/>
            <person name="Hasebe M."/>
            <person name="Fang X."/>
        </authorList>
    </citation>
    <scope>NUCLEOTIDE SEQUENCE [LARGE SCALE GENOMIC DNA]</scope>
    <source>
        <strain evidence="4">cv. St1</strain>
    </source>
</reference>
<dbReference type="InterPro" id="IPR000626">
    <property type="entry name" value="Ubiquitin-like_dom"/>
</dbReference>
<dbReference type="InParanoid" id="A0A1Q3AXX3"/>
<dbReference type="GO" id="GO:0051787">
    <property type="term" value="F:misfolded protein binding"/>
    <property type="evidence" value="ECO:0007669"/>
    <property type="project" value="TreeGrafter"/>
</dbReference>
<feature type="compositionally biased region" description="Polar residues" evidence="1">
    <location>
        <begin position="570"/>
        <end position="582"/>
    </location>
</feature>
<dbReference type="GO" id="GO:0031593">
    <property type="term" value="F:polyubiquitin modification-dependent protein binding"/>
    <property type="evidence" value="ECO:0007669"/>
    <property type="project" value="TreeGrafter"/>
</dbReference>
<gene>
    <name evidence="3" type="ORF">CFOL_v3_04090</name>
</gene>
<dbReference type="OrthoDB" id="267397at2759"/>
<evidence type="ECO:0000313" key="3">
    <source>
        <dbReference type="EMBL" id="GAV60560.1"/>
    </source>
</evidence>
<dbReference type="STRING" id="3775.A0A1Q3AXX3"/>
<accession>A0A1Q3AXX3</accession>
<feature type="domain" description="Ubiquitin-like" evidence="2">
    <location>
        <begin position="66"/>
        <end position="139"/>
    </location>
</feature>
<dbReference type="AlphaFoldDB" id="A0A1Q3AXX3"/>
<dbReference type="GO" id="GO:0036503">
    <property type="term" value="P:ERAD pathway"/>
    <property type="evidence" value="ECO:0007669"/>
    <property type="project" value="TreeGrafter"/>
</dbReference>
<comment type="caution">
    <text evidence="3">The sequence shown here is derived from an EMBL/GenBank/DDBJ whole genome shotgun (WGS) entry which is preliminary data.</text>
</comment>
<dbReference type="GO" id="GO:0071818">
    <property type="term" value="C:BAT3 complex"/>
    <property type="evidence" value="ECO:0007669"/>
    <property type="project" value="TreeGrafter"/>
</dbReference>
<dbReference type="Gene3D" id="3.10.20.90">
    <property type="entry name" value="Phosphatidylinositol 3-kinase Catalytic Subunit, Chain A, domain 1"/>
    <property type="match status" value="1"/>
</dbReference>
<keyword evidence="4" id="KW-1185">Reference proteome</keyword>
<organism evidence="3 4">
    <name type="scientific">Cephalotus follicularis</name>
    <name type="common">Albany pitcher plant</name>
    <dbReference type="NCBI Taxonomy" id="3775"/>
    <lineage>
        <taxon>Eukaryota</taxon>
        <taxon>Viridiplantae</taxon>
        <taxon>Streptophyta</taxon>
        <taxon>Embryophyta</taxon>
        <taxon>Tracheophyta</taxon>
        <taxon>Spermatophyta</taxon>
        <taxon>Magnoliopsida</taxon>
        <taxon>eudicotyledons</taxon>
        <taxon>Gunneridae</taxon>
        <taxon>Pentapetalae</taxon>
        <taxon>rosids</taxon>
        <taxon>fabids</taxon>
        <taxon>Oxalidales</taxon>
        <taxon>Cephalotaceae</taxon>
        <taxon>Cephalotus</taxon>
    </lineage>
</organism>
<dbReference type="SUPFAM" id="SSF54236">
    <property type="entry name" value="Ubiquitin-like"/>
    <property type="match status" value="1"/>
</dbReference>
<dbReference type="PANTHER" id="PTHR15204:SF0">
    <property type="entry name" value="LARGE PROLINE-RICH PROTEIN BAG6"/>
    <property type="match status" value="1"/>
</dbReference>
<dbReference type="Proteomes" id="UP000187406">
    <property type="component" value="Unassembled WGS sequence"/>
</dbReference>
<proteinExistence type="predicted"/>
<dbReference type="Pfam" id="PF00240">
    <property type="entry name" value="ubiquitin"/>
    <property type="match status" value="1"/>
</dbReference>
<feature type="region of interest" description="Disordered" evidence="1">
    <location>
        <begin position="380"/>
        <end position="443"/>
    </location>
</feature>
<evidence type="ECO:0000256" key="1">
    <source>
        <dbReference type="SAM" id="MobiDB-lite"/>
    </source>
</evidence>
<dbReference type="PROSITE" id="PS50053">
    <property type="entry name" value="UBIQUITIN_2"/>
    <property type="match status" value="1"/>
</dbReference>